<evidence type="ECO:0000256" key="4">
    <source>
        <dbReference type="ARBA" id="ARBA00022737"/>
    </source>
</evidence>
<dbReference type="GO" id="GO:0003700">
    <property type="term" value="F:DNA-binding transcription factor activity"/>
    <property type="evidence" value="ECO:0007669"/>
    <property type="project" value="InterPro"/>
</dbReference>
<keyword evidence="4" id="KW-0677">Repeat</keyword>
<evidence type="ECO:0000256" key="5">
    <source>
        <dbReference type="PIRNR" id="PIRNR005763"/>
    </source>
</evidence>
<dbReference type="InterPro" id="IPR036390">
    <property type="entry name" value="WH_DNA-bd_sf"/>
</dbReference>
<feature type="domain" description="Mop" evidence="7">
    <location>
        <begin position="191"/>
        <end position="257"/>
    </location>
</feature>
<dbReference type="NCBIfam" id="NF007957">
    <property type="entry name" value="PRK10676.1"/>
    <property type="match status" value="1"/>
</dbReference>
<dbReference type="InterPro" id="IPR051815">
    <property type="entry name" value="Molybdate_resp_trans_reg"/>
</dbReference>
<comment type="caution">
    <text evidence="8">The sequence shown here is derived from an EMBL/GenBank/DDBJ whole genome shotgun (WGS) entry which is preliminary data.</text>
</comment>
<evidence type="ECO:0000256" key="6">
    <source>
        <dbReference type="PIRSR" id="PIRSR005763-1"/>
    </source>
</evidence>
<evidence type="ECO:0000256" key="2">
    <source>
        <dbReference type="ARBA" id="ARBA00022448"/>
    </source>
</evidence>
<dbReference type="SUPFAM" id="SSF46785">
    <property type="entry name" value="Winged helix' DNA-binding domain"/>
    <property type="match status" value="1"/>
</dbReference>
<dbReference type="InterPro" id="IPR036388">
    <property type="entry name" value="WH-like_DNA-bd_sf"/>
</dbReference>
<dbReference type="InterPro" id="IPR005116">
    <property type="entry name" value="Transp-assoc_OB_typ1"/>
</dbReference>
<dbReference type="Pfam" id="PF03459">
    <property type="entry name" value="TOBE"/>
    <property type="match status" value="2"/>
</dbReference>
<sequence length="259" mass="27985">MQAEIALILKLQQRLFADPRRIELLRRVKESGSISQGAKLAGISYKSAWDAINEMNRLADFTLVERAAGGKGGGGAILTARGERLIQLYALLEQIQQRAFDVLQDDAQPGSLLGAIARFSLQTSARNQLYGRIVARDFQPVQQQVSVLLNDGVTHIQVALTEQSADRLQLAAGKEVLVMIKAPWITVTRGTAEADNQLPGIISQIERGRRQSEVLIAFGDGATLCATVDNQLISQQDLLPGAAVTACFAADRAIIATLV</sequence>
<dbReference type="EMBL" id="CAPB01000009">
    <property type="protein sequence ID" value="CCO93173.1"/>
    <property type="molecule type" value="Genomic_DNA"/>
</dbReference>
<dbReference type="InterPro" id="IPR003725">
    <property type="entry name" value="ModE-bd_N"/>
</dbReference>
<feature type="region of interest" description="Required for dimer formation and molybdate binding" evidence="6">
    <location>
        <begin position="123"/>
        <end position="131"/>
    </location>
</feature>
<reference evidence="8 9" key="1">
    <citation type="submission" date="2012-11" db="EMBL/GenBank/DDBJ databases">
        <authorList>
            <person name="Linke B."/>
        </authorList>
    </citation>
    <scope>NUCLEOTIDE SEQUENCE [LARGE SCALE GENOMIC DNA]</scope>
    <source>
        <strain evidence="9">CFBP 1232</strain>
    </source>
</reference>
<dbReference type="InterPro" id="IPR008995">
    <property type="entry name" value="Mo/tungstate-bd_C_term_dom"/>
</dbReference>
<dbReference type="Pfam" id="PF00126">
    <property type="entry name" value="HTH_1"/>
    <property type="match status" value="1"/>
</dbReference>
<keyword evidence="2 5" id="KW-0813">Transport</keyword>
<organism evidence="8 9">
    <name type="scientific">Erwinia amylovora NBRC 12687 = CFBP 1232</name>
    <dbReference type="NCBI Taxonomy" id="1219359"/>
    <lineage>
        <taxon>Bacteria</taxon>
        <taxon>Pseudomonadati</taxon>
        <taxon>Pseudomonadota</taxon>
        <taxon>Gammaproteobacteria</taxon>
        <taxon>Enterobacterales</taxon>
        <taxon>Erwiniaceae</taxon>
        <taxon>Erwinia</taxon>
    </lineage>
</organism>
<feature type="domain" description="Mop" evidence="7">
    <location>
        <begin position="122"/>
        <end position="189"/>
    </location>
</feature>
<accession>A0A831A027</accession>
<protein>
    <submittedName>
        <fullName evidence="8">Transcriptional regulator modE</fullName>
    </submittedName>
</protein>
<dbReference type="RefSeq" id="WP_004156705.1">
    <property type="nucleotide sequence ID" value="NZ_BAYW01000016.1"/>
</dbReference>
<keyword evidence="3 5" id="KW-0500">Molybdenum</keyword>
<evidence type="ECO:0000259" key="7">
    <source>
        <dbReference type="PROSITE" id="PS51866"/>
    </source>
</evidence>
<gene>
    <name evidence="8" type="primary">modE</name>
    <name evidence="8" type="ORF">BN437_1231</name>
</gene>
<dbReference type="PANTHER" id="PTHR30432:SF1">
    <property type="entry name" value="DNA-BINDING TRANSCRIPTIONAL DUAL REGULATOR MODE"/>
    <property type="match status" value="1"/>
</dbReference>
<evidence type="ECO:0000313" key="9">
    <source>
        <dbReference type="Proteomes" id="UP000013111"/>
    </source>
</evidence>
<dbReference type="InterPro" id="IPR016462">
    <property type="entry name" value="ModE"/>
</dbReference>
<comment type="similarity">
    <text evidence="1 5">Belongs to the ModE family.</text>
</comment>
<dbReference type="PROSITE" id="PS51866">
    <property type="entry name" value="MOP"/>
    <property type="match status" value="2"/>
</dbReference>
<dbReference type="PANTHER" id="PTHR30432">
    <property type="entry name" value="TRANSCRIPTIONAL REGULATOR MODE"/>
    <property type="match status" value="1"/>
</dbReference>
<dbReference type="InterPro" id="IPR004606">
    <property type="entry name" value="Mop_domain"/>
</dbReference>
<reference evidence="8 9" key="2">
    <citation type="submission" date="2013-04" db="EMBL/GenBank/DDBJ databases">
        <title>Comparative genomics of 12 strains of Erwinia amylovora identifies a pan-genome with a large conserved core and provides insights into host specificity.</title>
        <authorList>
            <person name="Mann R.A."/>
            <person name="Smits T.H.M."/>
            <person name="Buehlmann A."/>
            <person name="Blom J."/>
            <person name="Goesmann A."/>
            <person name="Frey J.E."/>
            <person name="Plummer K.M."/>
            <person name="Beer S.V."/>
            <person name="Luck J."/>
            <person name="Duffy B."/>
            <person name="Rodoni B."/>
        </authorList>
    </citation>
    <scope>NUCLEOTIDE SEQUENCE [LARGE SCALE GENOMIC DNA]</scope>
    <source>
        <strain evidence="9">CFBP 1232</strain>
    </source>
</reference>
<dbReference type="Gene3D" id="2.40.50.100">
    <property type="match status" value="2"/>
</dbReference>
<dbReference type="GO" id="GO:0015689">
    <property type="term" value="P:molybdate ion transport"/>
    <property type="evidence" value="ECO:0007669"/>
    <property type="project" value="UniProtKB-UniRule"/>
</dbReference>
<dbReference type="AlphaFoldDB" id="A0A831A027"/>
<evidence type="ECO:0000256" key="3">
    <source>
        <dbReference type="ARBA" id="ARBA00022505"/>
    </source>
</evidence>
<dbReference type="Proteomes" id="UP000013111">
    <property type="component" value="Unassembled WGS sequence"/>
</dbReference>
<dbReference type="GeneID" id="97605509"/>
<dbReference type="NCBIfam" id="TIGR00637">
    <property type="entry name" value="ModE_repress"/>
    <property type="match status" value="1"/>
</dbReference>
<dbReference type="SUPFAM" id="SSF50331">
    <property type="entry name" value="MOP-like"/>
    <property type="match status" value="2"/>
</dbReference>
<dbReference type="PIRSF" id="PIRSF005763">
    <property type="entry name" value="Txn_reg_ModE"/>
    <property type="match status" value="1"/>
</dbReference>
<dbReference type="InterPro" id="IPR000847">
    <property type="entry name" value="LysR_HTH_N"/>
</dbReference>
<evidence type="ECO:0000313" key="8">
    <source>
        <dbReference type="EMBL" id="CCO93173.1"/>
    </source>
</evidence>
<dbReference type="Gene3D" id="1.10.10.10">
    <property type="entry name" value="Winged helix-like DNA-binding domain superfamily/Winged helix DNA-binding domain"/>
    <property type="match status" value="1"/>
</dbReference>
<dbReference type="GO" id="GO:0030151">
    <property type="term" value="F:molybdenum ion binding"/>
    <property type="evidence" value="ECO:0007669"/>
    <property type="project" value="UniProtKB-UniRule"/>
</dbReference>
<proteinExistence type="inferred from homology"/>
<dbReference type="NCBIfam" id="TIGR00638">
    <property type="entry name" value="Mop"/>
    <property type="match status" value="1"/>
</dbReference>
<name>A0A831A027_ERWAM</name>
<evidence type="ECO:0000256" key="1">
    <source>
        <dbReference type="ARBA" id="ARBA00008110"/>
    </source>
</evidence>